<dbReference type="EMBL" id="JABMCB010000179">
    <property type="protein sequence ID" value="NUU76372.1"/>
    <property type="molecule type" value="Genomic_DNA"/>
</dbReference>
<dbReference type="HAMAP" id="MF_00048">
    <property type="entry name" value="UPF0102"/>
    <property type="match status" value="1"/>
</dbReference>
<feature type="region of interest" description="Disordered" evidence="3">
    <location>
        <begin position="1"/>
        <end position="24"/>
    </location>
</feature>
<evidence type="ECO:0000256" key="1">
    <source>
        <dbReference type="ARBA" id="ARBA00006738"/>
    </source>
</evidence>
<protein>
    <recommendedName>
        <fullName evidence="2">UPF0102 protein HP552_14140</fullName>
    </recommendedName>
</protein>
<evidence type="ECO:0000313" key="5">
    <source>
        <dbReference type="Proteomes" id="UP000526125"/>
    </source>
</evidence>
<dbReference type="InterPro" id="IPR011856">
    <property type="entry name" value="tRNA_endonuc-like_dom_sf"/>
</dbReference>
<accession>A0A7Y6ETV6</accession>
<comment type="caution">
    <text evidence="4">The sequence shown here is derived from an EMBL/GenBank/DDBJ whole genome shotgun (WGS) entry which is preliminary data.</text>
</comment>
<organism evidence="4 5">
    <name type="scientific">Paenibacillus xylanilyticus</name>
    <dbReference type="NCBI Taxonomy" id="248903"/>
    <lineage>
        <taxon>Bacteria</taxon>
        <taxon>Bacillati</taxon>
        <taxon>Bacillota</taxon>
        <taxon>Bacilli</taxon>
        <taxon>Bacillales</taxon>
        <taxon>Paenibacillaceae</taxon>
        <taxon>Paenibacillus</taxon>
    </lineage>
</organism>
<dbReference type="InterPro" id="IPR011335">
    <property type="entry name" value="Restrct_endonuc-II-like"/>
</dbReference>
<dbReference type="Pfam" id="PF02021">
    <property type="entry name" value="UPF0102"/>
    <property type="match status" value="1"/>
</dbReference>
<dbReference type="NCBIfam" id="NF009154">
    <property type="entry name" value="PRK12497.3-3"/>
    <property type="match status" value="1"/>
</dbReference>
<evidence type="ECO:0000256" key="3">
    <source>
        <dbReference type="SAM" id="MobiDB-lite"/>
    </source>
</evidence>
<dbReference type="SUPFAM" id="SSF52980">
    <property type="entry name" value="Restriction endonuclease-like"/>
    <property type="match status" value="1"/>
</dbReference>
<evidence type="ECO:0000256" key="2">
    <source>
        <dbReference type="HAMAP-Rule" id="MF_00048"/>
    </source>
</evidence>
<dbReference type="PANTHER" id="PTHR34039:SF1">
    <property type="entry name" value="UPF0102 PROTEIN YRAN"/>
    <property type="match status" value="1"/>
</dbReference>
<evidence type="ECO:0000313" key="4">
    <source>
        <dbReference type="EMBL" id="NUU76372.1"/>
    </source>
</evidence>
<dbReference type="CDD" id="cd20736">
    <property type="entry name" value="PoNe_Nuclease"/>
    <property type="match status" value="1"/>
</dbReference>
<gene>
    <name evidence="4" type="ORF">HP552_14140</name>
</gene>
<name>A0A7Y6ETV6_9BACL</name>
<dbReference type="InterPro" id="IPR003509">
    <property type="entry name" value="UPF0102_YraN-like"/>
</dbReference>
<keyword evidence="5" id="KW-1185">Reference proteome</keyword>
<reference evidence="4 5" key="1">
    <citation type="submission" date="2020-05" db="EMBL/GenBank/DDBJ databases">
        <title>Genome Sequencing of Type Strains.</title>
        <authorList>
            <person name="Lemaire J.F."/>
            <person name="Inderbitzin P."/>
            <person name="Gregorio O.A."/>
            <person name="Collins S.B."/>
            <person name="Wespe N."/>
            <person name="Knight-Connoni V."/>
        </authorList>
    </citation>
    <scope>NUCLEOTIDE SEQUENCE [LARGE SCALE GENOMIC DNA]</scope>
    <source>
        <strain evidence="4 5">LMG 21957</strain>
    </source>
</reference>
<sequence length="137" mass="15566">MVSHLPGPGPGGNNPSPKLTRQQKGKLGEEAACRWLREHNYQIIEQNWRCRRGEIDIIASYGELLVFVEVRSRSGAGHYGTPQESVDVRKMQQVRSTAAIYLQQSREKELQIRFDMIAVMLDTTGRIVTMDHIVNAF</sequence>
<dbReference type="GO" id="GO:0003676">
    <property type="term" value="F:nucleic acid binding"/>
    <property type="evidence" value="ECO:0007669"/>
    <property type="project" value="InterPro"/>
</dbReference>
<dbReference type="NCBIfam" id="TIGR00252">
    <property type="entry name" value="YraN family protein"/>
    <property type="match status" value="1"/>
</dbReference>
<comment type="similarity">
    <text evidence="1 2">Belongs to the UPF0102 family.</text>
</comment>
<dbReference type="Proteomes" id="UP000526125">
    <property type="component" value="Unassembled WGS sequence"/>
</dbReference>
<dbReference type="NCBIfam" id="NF009150">
    <property type="entry name" value="PRK12497.1-3"/>
    <property type="match status" value="1"/>
</dbReference>
<dbReference type="Gene3D" id="3.40.1350.10">
    <property type="match status" value="1"/>
</dbReference>
<dbReference type="AlphaFoldDB" id="A0A7Y6ETV6"/>
<dbReference type="RefSeq" id="WP_175396084.1">
    <property type="nucleotide sequence ID" value="NZ_JABMCB010000179.1"/>
</dbReference>
<proteinExistence type="inferred from homology"/>
<dbReference type="PANTHER" id="PTHR34039">
    <property type="entry name" value="UPF0102 PROTEIN YRAN"/>
    <property type="match status" value="1"/>
</dbReference>